<dbReference type="AlphaFoldDB" id="K8F3E5"/>
<feature type="transmembrane region" description="Helical" evidence="3">
    <location>
        <begin position="46"/>
        <end position="67"/>
    </location>
</feature>
<dbReference type="Proteomes" id="UP000198341">
    <property type="component" value="Chromosome 9"/>
</dbReference>
<organism evidence="4 5">
    <name type="scientific">Bathycoccus prasinos</name>
    <dbReference type="NCBI Taxonomy" id="41875"/>
    <lineage>
        <taxon>Eukaryota</taxon>
        <taxon>Viridiplantae</taxon>
        <taxon>Chlorophyta</taxon>
        <taxon>Mamiellophyceae</taxon>
        <taxon>Mamiellales</taxon>
        <taxon>Bathycoccaceae</taxon>
        <taxon>Bathycoccus</taxon>
    </lineage>
</organism>
<name>K8F3E5_9CHLO</name>
<feature type="transmembrane region" description="Helical" evidence="3">
    <location>
        <begin position="15"/>
        <end position="34"/>
    </location>
</feature>
<keyword evidence="3" id="KW-0812">Transmembrane</keyword>
<keyword evidence="3" id="KW-0472">Membrane</keyword>
<protein>
    <submittedName>
        <fullName evidence="4">Uncharacterized protein</fullName>
    </submittedName>
</protein>
<sequence length="470" mass="53819">MQHAHPLFPASTENFLRRGFFLLSYLCFTHKVIFQTLHRTSRQTSATSLLHSVVETFVFALVALPFWRKLNGRAMFVPMSSGSIFLRRFAKKETERKRNSDAFQGRRRRKKMMRTKSNVNAFVFGEEARRDFGEEKEKNEEGGGGTITMKSIESNVSKLERMTPVFSQELMAFVSGNKSELYEKRRKRNVAEAVVAKRGKEEDFRQPTSQFLSVFSVGSRNSSGSENMVLSLTDESCIRPSELAKKHFPAVMNAMREVNGMNVRVVALRPSYRYEEKKKKKKKMKTSKTTKKNSAENDDDDDDDDDSNTNNNNTRRNYYLEEIIAKSNRLNRRNKPKRFPLSDSLYTAYACLAKDADCDISDVGVEAEFLGHPVQKMPLDVGEVVCVDSLARSRMFNAGEAILEYNEEDEEEEQYEDNDDDDENEHRLLRKNIFAKAGKGCVVLVFDLLDPKYERNGTALGIAKAARLKN</sequence>
<evidence type="ECO:0000256" key="3">
    <source>
        <dbReference type="SAM" id="Phobius"/>
    </source>
</evidence>
<feature type="compositionally biased region" description="Low complexity" evidence="2">
    <location>
        <begin position="308"/>
        <end position="317"/>
    </location>
</feature>
<accession>K8F3E5</accession>
<keyword evidence="1" id="KW-0175">Coiled coil</keyword>
<dbReference type="GeneID" id="19013886"/>
<evidence type="ECO:0000313" key="4">
    <source>
        <dbReference type="EMBL" id="CCO66582.1"/>
    </source>
</evidence>
<dbReference type="RefSeq" id="XP_007511022.1">
    <property type="nucleotide sequence ID" value="XM_007510960.1"/>
</dbReference>
<dbReference type="EMBL" id="FO082270">
    <property type="protein sequence ID" value="CCO66582.1"/>
    <property type="molecule type" value="Genomic_DNA"/>
</dbReference>
<dbReference type="KEGG" id="bpg:Bathy09g03790"/>
<feature type="coiled-coil region" evidence="1">
    <location>
        <begin position="398"/>
        <end position="425"/>
    </location>
</feature>
<feature type="compositionally biased region" description="Acidic residues" evidence="2">
    <location>
        <begin position="296"/>
        <end position="307"/>
    </location>
</feature>
<keyword evidence="3" id="KW-1133">Transmembrane helix</keyword>
<feature type="compositionally biased region" description="Basic residues" evidence="2">
    <location>
        <begin position="278"/>
        <end position="291"/>
    </location>
</feature>
<proteinExistence type="predicted"/>
<evidence type="ECO:0000256" key="2">
    <source>
        <dbReference type="SAM" id="MobiDB-lite"/>
    </source>
</evidence>
<keyword evidence="5" id="KW-1185">Reference proteome</keyword>
<evidence type="ECO:0000256" key="1">
    <source>
        <dbReference type="SAM" id="Coils"/>
    </source>
</evidence>
<gene>
    <name evidence="4" type="ORF">Bathy09g03790</name>
</gene>
<evidence type="ECO:0000313" key="5">
    <source>
        <dbReference type="Proteomes" id="UP000198341"/>
    </source>
</evidence>
<feature type="region of interest" description="Disordered" evidence="2">
    <location>
        <begin position="274"/>
        <end position="318"/>
    </location>
</feature>
<reference evidence="4 5" key="1">
    <citation type="submission" date="2011-10" db="EMBL/GenBank/DDBJ databases">
        <authorList>
            <person name="Genoscope - CEA"/>
        </authorList>
    </citation>
    <scope>NUCLEOTIDE SEQUENCE [LARGE SCALE GENOMIC DNA]</scope>
    <source>
        <strain evidence="4 5">RCC 1105</strain>
    </source>
</reference>